<keyword evidence="2 5" id="KW-0812">Transmembrane</keyword>
<dbReference type="Gene3D" id="2.60.120.10">
    <property type="entry name" value="Jelly Rolls"/>
    <property type="match status" value="1"/>
</dbReference>
<feature type="transmembrane region" description="Helical" evidence="5">
    <location>
        <begin position="383"/>
        <end position="401"/>
    </location>
</feature>
<dbReference type="InterPro" id="IPR002645">
    <property type="entry name" value="STAS_dom"/>
</dbReference>
<evidence type="ECO:0000259" key="6">
    <source>
        <dbReference type="PROSITE" id="PS50042"/>
    </source>
</evidence>
<dbReference type="GO" id="GO:0016020">
    <property type="term" value="C:membrane"/>
    <property type="evidence" value="ECO:0007669"/>
    <property type="project" value="UniProtKB-SubCell"/>
</dbReference>
<evidence type="ECO:0000256" key="2">
    <source>
        <dbReference type="ARBA" id="ARBA00022692"/>
    </source>
</evidence>
<evidence type="ECO:0000313" key="9">
    <source>
        <dbReference type="Proteomes" id="UP000238348"/>
    </source>
</evidence>
<evidence type="ECO:0000259" key="7">
    <source>
        <dbReference type="PROSITE" id="PS50801"/>
    </source>
</evidence>
<dbReference type="InterPro" id="IPR052706">
    <property type="entry name" value="Membrane-Transporter-like"/>
</dbReference>
<evidence type="ECO:0000313" key="8">
    <source>
        <dbReference type="EMBL" id="AUX49019.1"/>
    </source>
</evidence>
<dbReference type="PROSITE" id="PS00889">
    <property type="entry name" value="CNMP_BINDING_2"/>
    <property type="match status" value="1"/>
</dbReference>
<evidence type="ECO:0000256" key="4">
    <source>
        <dbReference type="ARBA" id="ARBA00023136"/>
    </source>
</evidence>
<dbReference type="InterPro" id="IPR018490">
    <property type="entry name" value="cNMP-bd_dom_sf"/>
</dbReference>
<keyword evidence="4 5" id="KW-0472">Membrane</keyword>
<dbReference type="Pfam" id="PF00027">
    <property type="entry name" value="cNMP_binding"/>
    <property type="match status" value="1"/>
</dbReference>
<evidence type="ECO:0000256" key="3">
    <source>
        <dbReference type="ARBA" id="ARBA00022989"/>
    </source>
</evidence>
<evidence type="ECO:0000256" key="1">
    <source>
        <dbReference type="ARBA" id="ARBA00004141"/>
    </source>
</evidence>
<feature type="transmembrane region" description="Helical" evidence="5">
    <location>
        <begin position="413"/>
        <end position="444"/>
    </location>
</feature>
<dbReference type="Pfam" id="PF01740">
    <property type="entry name" value="STAS"/>
    <property type="match status" value="1"/>
</dbReference>
<feature type="transmembrane region" description="Helical" evidence="5">
    <location>
        <begin position="95"/>
        <end position="111"/>
    </location>
</feature>
<feature type="transmembrane region" description="Helical" evidence="5">
    <location>
        <begin position="155"/>
        <end position="176"/>
    </location>
</feature>
<keyword evidence="3 5" id="KW-1133">Transmembrane helix</keyword>
<accession>A0A2L0FC67</accession>
<dbReference type="InterPro" id="IPR014710">
    <property type="entry name" value="RmlC-like_jellyroll"/>
</dbReference>
<feature type="transmembrane region" description="Helical" evidence="5">
    <location>
        <begin position="356"/>
        <end position="376"/>
    </location>
</feature>
<dbReference type="Gene3D" id="3.30.750.24">
    <property type="entry name" value="STAS domain"/>
    <property type="match status" value="1"/>
</dbReference>
<sequence>MTRQATKDSSELLDNALPGKGKWSRFTPSLVAGLVSGTLVVTFDISLGALIFNHGLGQYLSKGIGIFLISSVVVGVLVSLLSSYKPVIAAPQEDAAVILASMASAIATGIAQKDPAASPFPTIVAAIAITSVVAGGFFLLLGILRLGILVRFIPYPVAGGFIAGAGWLLCQGSISVMSGQASALEDLPRVMQDPDALKRVLPGILFGVLLLLLLRRFSSLLLLPILLAGSIAVFYIAIHLAGLNVQEVLASGWLLGPFPTHSLWPPIGPSDLADVNWSVLFGSAGNMAAVMVMAATTVLLSASGVELATEQEIDLDRELRATGVANIITGFFGGVVGYLSLTESSMSYKAGSNSRLSGLVAASISGLVLIVGADAILYFPRPVLGGLIAYLGFHFLINTLYEGWFRLRRIEYFVIVLILFVVAVRGFLLGIAVGLGVSFILFALSYSRIEVVRNAISGVHLRSNVARSDGEEMTLMGRAKLLYVLQLQGYIFFGTAYNLLTSAQQRIQGDDDDDDKVRYLLLDFRHVNGIDSSAIASFLRLRRLAKSNGVKLILTEVRTEIRNHLERGEVVTGEQDDVCRIYPDLDRGLEACENEIISDAPPSMLPPPMLFYDLQDVFNGREDMLRFLGYLERVEAPEGYNLFRQGDISKDLYLIESGELTAWLEIDGKKVKRLRTMGPGSVVGESGLYMGEKRSATVTASRHATLYRLSEEALRRMTAESPELAAAFHHFVVTLLARRIVHSTGPVKSLFN</sequence>
<feature type="transmembrane region" description="Helical" evidence="5">
    <location>
        <begin position="221"/>
        <end position="241"/>
    </location>
</feature>
<dbReference type="SUPFAM" id="SSF52091">
    <property type="entry name" value="SpoIIaa-like"/>
    <property type="match status" value="1"/>
</dbReference>
<dbReference type="CDD" id="cd07042">
    <property type="entry name" value="STAS_SulP_like_sulfate_transporter"/>
    <property type="match status" value="1"/>
</dbReference>
<dbReference type="OrthoDB" id="9771198at2"/>
<name>A0A2L0FC67_SORCE</name>
<proteinExistence type="predicted"/>
<feature type="transmembrane region" description="Helical" evidence="5">
    <location>
        <begin position="279"/>
        <end position="302"/>
    </location>
</feature>
<dbReference type="SMART" id="SM00100">
    <property type="entry name" value="cNMP"/>
    <property type="match status" value="1"/>
</dbReference>
<feature type="transmembrane region" description="Helical" evidence="5">
    <location>
        <begin position="196"/>
        <end position="214"/>
    </location>
</feature>
<dbReference type="InterPro" id="IPR018488">
    <property type="entry name" value="cNMP-bd_CS"/>
</dbReference>
<gene>
    <name evidence="8" type="ORF">SOCE26_105640</name>
</gene>
<dbReference type="AlphaFoldDB" id="A0A2L0FC67"/>
<dbReference type="InterPro" id="IPR000595">
    <property type="entry name" value="cNMP-bd_dom"/>
</dbReference>
<dbReference type="RefSeq" id="WP_104986795.1">
    <property type="nucleotide sequence ID" value="NZ_CP012673.1"/>
</dbReference>
<dbReference type="SUPFAM" id="SSF51206">
    <property type="entry name" value="cAMP-binding domain-like"/>
    <property type="match status" value="1"/>
</dbReference>
<feature type="domain" description="Cyclic nucleotide-binding" evidence="6">
    <location>
        <begin position="623"/>
        <end position="724"/>
    </location>
</feature>
<dbReference type="PROSITE" id="PS50042">
    <property type="entry name" value="CNMP_BINDING_3"/>
    <property type="match status" value="1"/>
</dbReference>
<feature type="transmembrane region" description="Helical" evidence="5">
    <location>
        <begin position="64"/>
        <end position="83"/>
    </location>
</feature>
<organism evidence="8 9">
    <name type="scientific">Sorangium cellulosum</name>
    <name type="common">Polyangium cellulosum</name>
    <dbReference type="NCBI Taxonomy" id="56"/>
    <lineage>
        <taxon>Bacteria</taxon>
        <taxon>Pseudomonadati</taxon>
        <taxon>Myxococcota</taxon>
        <taxon>Polyangia</taxon>
        <taxon>Polyangiales</taxon>
        <taxon>Polyangiaceae</taxon>
        <taxon>Sorangium</taxon>
    </lineage>
</organism>
<feature type="transmembrane region" description="Helical" evidence="5">
    <location>
        <begin position="30"/>
        <end position="52"/>
    </location>
</feature>
<dbReference type="InterPro" id="IPR036513">
    <property type="entry name" value="STAS_dom_sf"/>
</dbReference>
<feature type="domain" description="STAS" evidence="7">
    <location>
        <begin position="484"/>
        <end position="592"/>
    </location>
</feature>
<evidence type="ECO:0000256" key="5">
    <source>
        <dbReference type="SAM" id="Phobius"/>
    </source>
</evidence>
<dbReference type="PANTHER" id="PTHR43310:SF4">
    <property type="entry name" value="AFR304WP"/>
    <property type="match status" value="1"/>
</dbReference>
<dbReference type="EMBL" id="CP012673">
    <property type="protein sequence ID" value="AUX49019.1"/>
    <property type="molecule type" value="Genomic_DNA"/>
</dbReference>
<feature type="transmembrane region" description="Helical" evidence="5">
    <location>
        <begin position="123"/>
        <end position="143"/>
    </location>
</feature>
<comment type="subcellular location">
    <subcellularLocation>
        <location evidence="1">Membrane</location>
        <topology evidence="1">Multi-pass membrane protein</topology>
    </subcellularLocation>
</comment>
<protein>
    <submittedName>
        <fullName evidence="8">Sulfate permease</fullName>
    </submittedName>
</protein>
<dbReference type="CDD" id="cd00038">
    <property type="entry name" value="CAP_ED"/>
    <property type="match status" value="1"/>
</dbReference>
<reference evidence="8 9" key="1">
    <citation type="submission" date="2015-09" db="EMBL/GenBank/DDBJ databases">
        <title>Sorangium comparison.</title>
        <authorList>
            <person name="Zaburannyi N."/>
            <person name="Bunk B."/>
            <person name="Overmann J."/>
            <person name="Mueller R."/>
        </authorList>
    </citation>
    <scope>NUCLEOTIDE SEQUENCE [LARGE SCALE GENOMIC DNA]</scope>
    <source>
        <strain evidence="8 9">So ce26</strain>
    </source>
</reference>
<dbReference type="PANTHER" id="PTHR43310">
    <property type="entry name" value="SULFATE TRANSPORTER YBAR-RELATED"/>
    <property type="match status" value="1"/>
</dbReference>
<dbReference type="Pfam" id="PF00916">
    <property type="entry name" value="Sulfate_transp"/>
    <property type="match status" value="1"/>
</dbReference>
<dbReference type="InterPro" id="IPR011547">
    <property type="entry name" value="SLC26A/SulP_dom"/>
</dbReference>
<dbReference type="PROSITE" id="PS50801">
    <property type="entry name" value="STAS"/>
    <property type="match status" value="1"/>
</dbReference>
<dbReference type="Proteomes" id="UP000238348">
    <property type="component" value="Chromosome"/>
</dbReference>